<dbReference type="PROSITE" id="PS50231">
    <property type="entry name" value="RICIN_B_LECTIN"/>
    <property type="match status" value="2"/>
</dbReference>
<sequence length="319" mass="35640">MRLGNTTSLFLVLCALLVPGIQAGWSTEQTTRKLYDDEEYRYDDEEYGFVWSLLNGTAFCFTSHEHPQRFDLVRSRVCDFADSPATQLWRHDDGKFISKVDSSLCMRIYGSNLYEHGSSRVRVTPCGEDTSLNLFDFEGDKIVVREDNSFCLTSHGAIHREGAPMIARACAKKPRFRFWFETPDDGTTGFCNDDADPVGCLVVADEDPVPGQKLILGHPDLNHNWKSEVDTNLFRTALDFNMCMQAGNGSGPPTEGTSLRLYPCDETNPLQHFDYEGVDIIHVGSGLCVGFRGDSSHVNVDPIILKDCELVGNNWSTDG</sequence>
<dbReference type="InterPro" id="IPR035992">
    <property type="entry name" value="Ricin_B-like_lectins"/>
</dbReference>
<feature type="domain" description="Ricin B lectin" evidence="2">
    <location>
        <begin position="200"/>
        <end position="309"/>
    </location>
</feature>
<gene>
    <name evidence="3" type="ORF">SEMRO_1269_G257880.1</name>
</gene>
<keyword evidence="1" id="KW-0732">Signal</keyword>
<dbReference type="Pfam" id="PF00652">
    <property type="entry name" value="Ricin_B_lectin"/>
    <property type="match status" value="1"/>
</dbReference>
<dbReference type="AlphaFoldDB" id="A0A9N8HTF5"/>
<comment type="caution">
    <text evidence="3">The sequence shown here is derived from an EMBL/GenBank/DDBJ whole genome shotgun (WGS) entry which is preliminary data.</text>
</comment>
<dbReference type="EMBL" id="CAICTM010001267">
    <property type="protein sequence ID" value="CAB9522118.1"/>
    <property type="molecule type" value="Genomic_DNA"/>
</dbReference>
<dbReference type="InterPro" id="IPR000772">
    <property type="entry name" value="Ricin_B_lectin"/>
</dbReference>
<protein>
    <recommendedName>
        <fullName evidence="2">Ricin B lectin domain-containing protein</fullName>
    </recommendedName>
</protein>
<evidence type="ECO:0000313" key="3">
    <source>
        <dbReference type="EMBL" id="CAB9522118.1"/>
    </source>
</evidence>
<name>A0A9N8HTF5_9STRA</name>
<keyword evidence="4" id="KW-1185">Reference proteome</keyword>
<dbReference type="Gene3D" id="2.80.10.50">
    <property type="match status" value="2"/>
</dbReference>
<dbReference type="SUPFAM" id="SSF50370">
    <property type="entry name" value="Ricin B-like lectins"/>
    <property type="match status" value="2"/>
</dbReference>
<accession>A0A9N8HTF5</accession>
<evidence type="ECO:0000259" key="2">
    <source>
        <dbReference type="Pfam" id="PF00652"/>
    </source>
</evidence>
<feature type="signal peptide" evidence="1">
    <location>
        <begin position="1"/>
        <end position="23"/>
    </location>
</feature>
<evidence type="ECO:0000313" key="4">
    <source>
        <dbReference type="Proteomes" id="UP001153069"/>
    </source>
</evidence>
<evidence type="ECO:0000256" key="1">
    <source>
        <dbReference type="SAM" id="SignalP"/>
    </source>
</evidence>
<dbReference type="Proteomes" id="UP001153069">
    <property type="component" value="Unassembled WGS sequence"/>
</dbReference>
<proteinExistence type="predicted"/>
<feature type="chain" id="PRO_5040219062" description="Ricin B lectin domain-containing protein" evidence="1">
    <location>
        <begin position="24"/>
        <end position="319"/>
    </location>
</feature>
<reference evidence="3" key="1">
    <citation type="submission" date="2020-06" db="EMBL/GenBank/DDBJ databases">
        <authorList>
            <consortium name="Plant Systems Biology data submission"/>
        </authorList>
    </citation>
    <scope>NUCLEOTIDE SEQUENCE</scope>
    <source>
        <strain evidence="3">D6</strain>
    </source>
</reference>
<organism evidence="3 4">
    <name type="scientific">Seminavis robusta</name>
    <dbReference type="NCBI Taxonomy" id="568900"/>
    <lineage>
        <taxon>Eukaryota</taxon>
        <taxon>Sar</taxon>
        <taxon>Stramenopiles</taxon>
        <taxon>Ochrophyta</taxon>
        <taxon>Bacillariophyta</taxon>
        <taxon>Bacillariophyceae</taxon>
        <taxon>Bacillariophycidae</taxon>
        <taxon>Naviculales</taxon>
        <taxon>Naviculaceae</taxon>
        <taxon>Seminavis</taxon>
    </lineage>
</organism>